<dbReference type="Gene3D" id="1.10.510.10">
    <property type="entry name" value="Transferase(Phosphotransferase) domain 1"/>
    <property type="match status" value="1"/>
</dbReference>
<feature type="transmembrane region" description="Helical" evidence="9">
    <location>
        <begin position="6"/>
        <end position="29"/>
    </location>
</feature>
<comment type="caution">
    <text evidence="11">The sequence shown here is derived from an EMBL/GenBank/DDBJ whole genome shotgun (WGS) entry which is preliminary data.</text>
</comment>
<dbReference type="RefSeq" id="WP_051160825.1">
    <property type="nucleotide sequence ID" value="NZ_JACHIT010000001.1"/>
</dbReference>
<dbReference type="Pfam" id="PF00069">
    <property type="entry name" value="Pkinase"/>
    <property type="match status" value="1"/>
</dbReference>
<dbReference type="InterPro" id="IPR036365">
    <property type="entry name" value="PGBD-like_sf"/>
</dbReference>
<organism evidence="11 12">
    <name type="scientific">Nocardia transvalensis</name>
    <dbReference type="NCBI Taxonomy" id="37333"/>
    <lineage>
        <taxon>Bacteria</taxon>
        <taxon>Bacillati</taxon>
        <taxon>Actinomycetota</taxon>
        <taxon>Actinomycetes</taxon>
        <taxon>Mycobacteriales</taxon>
        <taxon>Nocardiaceae</taxon>
        <taxon>Nocardia</taxon>
    </lineage>
</organism>
<evidence type="ECO:0000313" key="11">
    <source>
        <dbReference type="EMBL" id="MBB5913873.1"/>
    </source>
</evidence>
<name>A0A7W9PDU7_9NOCA</name>
<keyword evidence="6 7" id="KW-0067">ATP-binding</keyword>
<dbReference type="SUPFAM" id="SSF56112">
    <property type="entry name" value="Protein kinase-like (PK-like)"/>
    <property type="match status" value="1"/>
</dbReference>
<dbReference type="PROSITE" id="PS00107">
    <property type="entry name" value="PROTEIN_KINASE_ATP"/>
    <property type="match status" value="1"/>
</dbReference>
<keyword evidence="12" id="KW-1185">Reference proteome</keyword>
<feature type="binding site" evidence="7">
    <location>
        <position position="41"/>
    </location>
    <ligand>
        <name>ATP</name>
        <dbReference type="ChEBI" id="CHEBI:30616"/>
    </ligand>
</feature>
<evidence type="ECO:0000256" key="6">
    <source>
        <dbReference type="ARBA" id="ARBA00022840"/>
    </source>
</evidence>
<dbReference type="SUPFAM" id="SSF47090">
    <property type="entry name" value="PGBD-like"/>
    <property type="match status" value="1"/>
</dbReference>
<feature type="transmembrane region" description="Helical" evidence="9">
    <location>
        <begin position="296"/>
        <end position="318"/>
    </location>
</feature>
<evidence type="ECO:0000256" key="3">
    <source>
        <dbReference type="ARBA" id="ARBA00022679"/>
    </source>
</evidence>
<dbReference type="Proteomes" id="UP000540412">
    <property type="component" value="Unassembled WGS sequence"/>
</dbReference>
<dbReference type="SMART" id="SM00220">
    <property type="entry name" value="S_TKc"/>
    <property type="match status" value="1"/>
</dbReference>
<feature type="region of interest" description="Disordered" evidence="8">
    <location>
        <begin position="214"/>
        <end position="244"/>
    </location>
</feature>
<keyword evidence="3 11" id="KW-0808">Transferase</keyword>
<dbReference type="Pfam" id="PF01471">
    <property type="entry name" value="PG_binding_1"/>
    <property type="match status" value="1"/>
</dbReference>
<dbReference type="InterPro" id="IPR002477">
    <property type="entry name" value="Peptidoglycan-bd-like"/>
</dbReference>
<evidence type="ECO:0000256" key="1">
    <source>
        <dbReference type="ARBA" id="ARBA00012513"/>
    </source>
</evidence>
<dbReference type="EC" id="2.7.11.1" evidence="1"/>
<evidence type="ECO:0000256" key="8">
    <source>
        <dbReference type="SAM" id="MobiDB-lite"/>
    </source>
</evidence>
<dbReference type="InterPro" id="IPR011009">
    <property type="entry name" value="Kinase-like_dom_sf"/>
</dbReference>
<dbReference type="GO" id="GO:0004674">
    <property type="term" value="F:protein serine/threonine kinase activity"/>
    <property type="evidence" value="ECO:0007669"/>
    <property type="project" value="UniProtKB-KW"/>
</dbReference>
<dbReference type="EMBL" id="JACHIT010000001">
    <property type="protein sequence ID" value="MBB5913873.1"/>
    <property type="molecule type" value="Genomic_DNA"/>
</dbReference>
<keyword evidence="9" id="KW-1133">Transmembrane helix</keyword>
<dbReference type="GO" id="GO:0005524">
    <property type="term" value="F:ATP binding"/>
    <property type="evidence" value="ECO:0007669"/>
    <property type="project" value="UniProtKB-UniRule"/>
</dbReference>
<feature type="domain" description="Protein kinase" evidence="10">
    <location>
        <begin position="12"/>
        <end position="275"/>
    </location>
</feature>
<evidence type="ECO:0000256" key="5">
    <source>
        <dbReference type="ARBA" id="ARBA00022777"/>
    </source>
</evidence>
<evidence type="ECO:0000256" key="9">
    <source>
        <dbReference type="SAM" id="Phobius"/>
    </source>
</evidence>
<dbReference type="Gene3D" id="3.30.200.20">
    <property type="entry name" value="Phosphorylase Kinase, domain 1"/>
    <property type="match status" value="1"/>
</dbReference>
<reference evidence="11 12" key="1">
    <citation type="submission" date="2020-08" db="EMBL/GenBank/DDBJ databases">
        <title>Sequencing the genomes of 1000 actinobacteria strains.</title>
        <authorList>
            <person name="Klenk H.-P."/>
        </authorList>
    </citation>
    <scope>NUCLEOTIDE SEQUENCE [LARGE SCALE GENOMIC DNA]</scope>
    <source>
        <strain evidence="11 12">DSM 43582</strain>
    </source>
</reference>
<dbReference type="InterPro" id="IPR000719">
    <property type="entry name" value="Prot_kinase_dom"/>
</dbReference>
<evidence type="ECO:0000259" key="10">
    <source>
        <dbReference type="PROSITE" id="PS50011"/>
    </source>
</evidence>
<dbReference type="PANTHER" id="PTHR43289">
    <property type="entry name" value="MITOGEN-ACTIVATED PROTEIN KINASE KINASE KINASE 20-RELATED"/>
    <property type="match status" value="1"/>
</dbReference>
<keyword evidence="2" id="KW-0723">Serine/threonine-protein kinase</keyword>
<dbReference type="Gene3D" id="1.10.101.10">
    <property type="entry name" value="PGBD-like superfamily/PGBD"/>
    <property type="match status" value="1"/>
</dbReference>
<evidence type="ECO:0000256" key="2">
    <source>
        <dbReference type="ARBA" id="ARBA00022527"/>
    </source>
</evidence>
<dbReference type="AlphaFoldDB" id="A0A7W9PDU7"/>
<dbReference type="InterPro" id="IPR008271">
    <property type="entry name" value="Ser/Thr_kinase_AS"/>
</dbReference>
<proteinExistence type="predicted"/>
<evidence type="ECO:0000256" key="7">
    <source>
        <dbReference type="PROSITE-ProRule" id="PRU10141"/>
    </source>
</evidence>
<protein>
    <recommendedName>
        <fullName evidence="1">non-specific serine/threonine protein kinase</fullName>
        <ecNumber evidence="1">2.7.11.1</ecNumber>
    </recommendedName>
</protein>
<dbReference type="InterPro" id="IPR017441">
    <property type="entry name" value="Protein_kinase_ATP_BS"/>
</dbReference>
<dbReference type="PANTHER" id="PTHR43289:SF6">
    <property type="entry name" value="SERINE_THREONINE-PROTEIN KINASE NEKL-3"/>
    <property type="match status" value="1"/>
</dbReference>
<accession>A0A7W9PDU7</accession>
<keyword evidence="5 11" id="KW-0418">Kinase</keyword>
<sequence>MLLRPGQVFAGYTIVRVLGAGGMGAVYLAQDPELPRQVALKVLDERLGANPRYRSLFRREADMVCRLDHPNVVSVHTRGVEGDALWIAMQFVSGTDAGELIRREHGGLAPERAAHIVREAARGLQHAHDQNMLHRDVKPSNLLVATGDDGTDRIMVVDFGLARTADEDATVTETGWLDCTPAYAAPEVLAGRSADRRADIYSLGATLLALLTGSNPSGRSPVPQAAATEPGDGTPAPTRTQSELPPALDAVIARAMADEPEARFQSCTEFARAIAAAVDGDESPVRPADQRRRYRWLAIAGGITVAAVVAAVIAVAVLPGESAGPGGPAPSHATAPKTTKHCYWRVRVPVDPGGHVELPSAAADHDQSDCVLMNGDHGDSVAALQQALALCHQIPLATNRTYDAATKNAVMHEQTESGADKDGIYGPQTRAKAMRWPVFRDSDDQFDGHCVPKP</sequence>
<gene>
    <name evidence="11" type="ORF">BJY24_002740</name>
</gene>
<dbReference type="InterPro" id="IPR036366">
    <property type="entry name" value="PGBDSf"/>
</dbReference>
<dbReference type="CDD" id="cd14014">
    <property type="entry name" value="STKc_PknB_like"/>
    <property type="match status" value="1"/>
</dbReference>
<evidence type="ECO:0000313" key="12">
    <source>
        <dbReference type="Proteomes" id="UP000540412"/>
    </source>
</evidence>
<dbReference type="PROSITE" id="PS00108">
    <property type="entry name" value="PROTEIN_KINASE_ST"/>
    <property type="match status" value="1"/>
</dbReference>
<keyword evidence="9" id="KW-0812">Transmembrane</keyword>
<keyword evidence="4 7" id="KW-0547">Nucleotide-binding</keyword>
<keyword evidence="9" id="KW-0472">Membrane</keyword>
<evidence type="ECO:0000256" key="4">
    <source>
        <dbReference type="ARBA" id="ARBA00022741"/>
    </source>
</evidence>
<dbReference type="PROSITE" id="PS50011">
    <property type="entry name" value="PROTEIN_KINASE_DOM"/>
    <property type="match status" value="1"/>
</dbReference>